<accession>A0A1I3R3E3</accession>
<dbReference type="EMBL" id="FOQG01000029">
    <property type="protein sequence ID" value="SFJ40635.1"/>
    <property type="molecule type" value="Genomic_DNA"/>
</dbReference>
<dbReference type="OrthoDB" id="9794638at2"/>
<feature type="domain" description="Flavin reductase like" evidence="5">
    <location>
        <begin position="22"/>
        <end position="175"/>
    </location>
</feature>
<dbReference type="PANTHER" id="PTHR33798:SF5">
    <property type="entry name" value="FLAVIN REDUCTASE LIKE DOMAIN-CONTAINING PROTEIN"/>
    <property type="match status" value="1"/>
</dbReference>
<gene>
    <name evidence="6" type="ORF">SAMN05216561_12925</name>
</gene>
<keyword evidence="7" id="KW-1185">Reference proteome</keyword>
<evidence type="ECO:0000259" key="5">
    <source>
        <dbReference type="SMART" id="SM00903"/>
    </source>
</evidence>
<dbReference type="InterPro" id="IPR012349">
    <property type="entry name" value="Split_barrel_FMN-bd"/>
</dbReference>
<dbReference type="InterPro" id="IPR002563">
    <property type="entry name" value="Flavin_Rdtase-like_dom"/>
</dbReference>
<sequence>MPTRLHLDPDSPDVNAYKLMTSLIVPRPIAWVASRSSAGVGNLAPHSFFTVVCASPPIVAFASIGAKDTLRNVLETGEFTISVAPQTLMDEVNASSARFDADTDESTALGLAMLPSTVVGPPAVADSPGALECTLHSTVDLGSSTLVLGTVVSFSIDEDVMEDGLPSYERLGLVARLGREEWGLPSPVITVPRPARPEDIDPAVRDAR</sequence>
<dbReference type="SUPFAM" id="SSF50475">
    <property type="entry name" value="FMN-binding split barrel"/>
    <property type="match status" value="1"/>
</dbReference>
<evidence type="ECO:0000256" key="4">
    <source>
        <dbReference type="ARBA" id="ARBA00038054"/>
    </source>
</evidence>
<evidence type="ECO:0000256" key="3">
    <source>
        <dbReference type="ARBA" id="ARBA00022643"/>
    </source>
</evidence>
<organism evidence="6 7">
    <name type="scientific">Nocardioides psychrotolerans</name>
    <dbReference type="NCBI Taxonomy" id="1005945"/>
    <lineage>
        <taxon>Bacteria</taxon>
        <taxon>Bacillati</taxon>
        <taxon>Actinomycetota</taxon>
        <taxon>Actinomycetes</taxon>
        <taxon>Propionibacteriales</taxon>
        <taxon>Nocardioidaceae</taxon>
        <taxon>Nocardioides</taxon>
    </lineage>
</organism>
<dbReference type="PANTHER" id="PTHR33798">
    <property type="entry name" value="FLAVOPROTEIN OXYGENASE"/>
    <property type="match status" value="1"/>
</dbReference>
<keyword evidence="2" id="KW-0285">Flavoprotein</keyword>
<dbReference type="GO" id="GO:0016646">
    <property type="term" value="F:oxidoreductase activity, acting on the CH-NH group of donors, NAD or NADP as acceptor"/>
    <property type="evidence" value="ECO:0007669"/>
    <property type="project" value="UniProtKB-ARBA"/>
</dbReference>
<proteinExistence type="inferred from homology"/>
<comment type="similarity">
    <text evidence="4">Belongs to the flavoredoxin family.</text>
</comment>
<dbReference type="Gene3D" id="2.30.110.10">
    <property type="entry name" value="Electron Transport, Fmn-binding Protein, Chain A"/>
    <property type="match status" value="1"/>
</dbReference>
<dbReference type="SMART" id="SM00903">
    <property type="entry name" value="Flavin_Reduct"/>
    <property type="match status" value="1"/>
</dbReference>
<keyword evidence="3" id="KW-0288">FMN</keyword>
<dbReference type="GO" id="GO:0010181">
    <property type="term" value="F:FMN binding"/>
    <property type="evidence" value="ECO:0007669"/>
    <property type="project" value="InterPro"/>
</dbReference>
<dbReference type="AlphaFoldDB" id="A0A1I3R3E3"/>
<dbReference type="Proteomes" id="UP000198649">
    <property type="component" value="Unassembled WGS sequence"/>
</dbReference>
<dbReference type="Pfam" id="PF01613">
    <property type="entry name" value="Flavin_Reduct"/>
    <property type="match status" value="1"/>
</dbReference>
<evidence type="ECO:0000313" key="6">
    <source>
        <dbReference type="EMBL" id="SFJ40635.1"/>
    </source>
</evidence>
<evidence type="ECO:0000256" key="1">
    <source>
        <dbReference type="ARBA" id="ARBA00001917"/>
    </source>
</evidence>
<comment type="cofactor">
    <cofactor evidence="1">
        <name>FMN</name>
        <dbReference type="ChEBI" id="CHEBI:58210"/>
    </cofactor>
</comment>
<reference evidence="6 7" key="1">
    <citation type="submission" date="2016-10" db="EMBL/GenBank/DDBJ databases">
        <authorList>
            <person name="de Groot N.N."/>
        </authorList>
    </citation>
    <scope>NUCLEOTIDE SEQUENCE [LARGE SCALE GENOMIC DNA]</scope>
    <source>
        <strain evidence="6 7">CGMCC 1.11156</strain>
    </source>
</reference>
<name>A0A1I3R3E3_9ACTN</name>
<dbReference type="STRING" id="1005945.SAMN05216561_12925"/>
<evidence type="ECO:0000256" key="2">
    <source>
        <dbReference type="ARBA" id="ARBA00022630"/>
    </source>
</evidence>
<dbReference type="RefSeq" id="WP_091117478.1">
    <property type="nucleotide sequence ID" value="NZ_BKAF01000041.1"/>
</dbReference>
<evidence type="ECO:0000313" key="7">
    <source>
        <dbReference type="Proteomes" id="UP000198649"/>
    </source>
</evidence>
<protein>
    <submittedName>
        <fullName evidence="6">NADH-FMN oxidoreductase RutF, flavin reductase (DIM6/NTAB) family</fullName>
    </submittedName>
</protein>